<proteinExistence type="predicted"/>
<keyword evidence="2" id="KW-1185">Reference proteome</keyword>
<dbReference type="AlphaFoldDB" id="A0A1M7FH23"/>
<name>A0A1M7FH23_9FLAO</name>
<dbReference type="Proteomes" id="UP000184092">
    <property type="component" value="Unassembled WGS sequence"/>
</dbReference>
<evidence type="ECO:0000313" key="1">
    <source>
        <dbReference type="EMBL" id="SHM02989.1"/>
    </source>
</evidence>
<dbReference type="InterPro" id="IPR046219">
    <property type="entry name" value="DUF6252"/>
</dbReference>
<dbReference type="PROSITE" id="PS51257">
    <property type="entry name" value="PROKAR_LIPOPROTEIN"/>
    <property type="match status" value="1"/>
</dbReference>
<protein>
    <submittedName>
        <fullName evidence="1">Uncharacterized protein</fullName>
    </submittedName>
</protein>
<evidence type="ECO:0000313" key="2">
    <source>
        <dbReference type="Proteomes" id="UP000184092"/>
    </source>
</evidence>
<accession>A0A1M7FH23</accession>
<dbReference type="Pfam" id="PF19765">
    <property type="entry name" value="DUF6252"/>
    <property type="match status" value="1"/>
</dbReference>
<sequence length="163" mass="18002">MCRLMTSIMKKLLLIISVVFAFISCQEDVRFNNPSLQGMKDNVFWRAIETKATKAANGSLVIEAYTGNETLTIKLDSYIEKSYFLGTSTSRTATYVLSDPSGLITFSTGFGIGDGQIVITEYDAANNTVSGTFKFNVENTYKNPLAGDVVNFQQGVFYKVPVR</sequence>
<reference evidence="2" key="1">
    <citation type="submission" date="2016-11" db="EMBL/GenBank/DDBJ databases">
        <authorList>
            <person name="Varghese N."/>
            <person name="Submissions S."/>
        </authorList>
    </citation>
    <scope>NUCLEOTIDE SEQUENCE [LARGE SCALE GENOMIC DNA]</scope>
    <source>
        <strain evidence="2">CGMCC 1.2749</strain>
    </source>
</reference>
<organism evidence="1 2">
    <name type="scientific">Flavobacterium xinjiangense</name>
    <dbReference type="NCBI Taxonomy" id="178356"/>
    <lineage>
        <taxon>Bacteria</taxon>
        <taxon>Pseudomonadati</taxon>
        <taxon>Bacteroidota</taxon>
        <taxon>Flavobacteriia</taxon>
        <taxon>Flavobacteriales</taxon>
        <taxon>Flavobacteriaceae</taxon>
        <taxon>Flavobacterium</taxon>
    </lineage>
</organism>
<gene>
    <name evidence="1" type="ORF">SAMN05216269_102145</name>
</gene>
<dbReference type="EMBL" id="FRCL01000002">
    <property type="protein sequence ID" value="SHM02989.1"/>
    <property type="molecule type" value="Genomic_DNA"/>
</dbReference>
<dbReference type="STRING" id="178356.SAMN05216269_102145"/>